<dbReference type="Proteomes" id="UP001240150">
    <property type="component" value="Chromosome"/>
</dbReference>
<evidence type="ECO:0000313" key="2">
    <source>
        <dbReference type="EMBL" id="WIM97427.1"/>
    </source>
</evidence>
<organism evidence="2 3">
    <name type="scientific">Actinoplanes oblitus</name>
    <dbReference type="NCBI Taxonomy" id="3040509"/>
    <lineage>
        <taxon>Bacteria</taxon>
        <taxon>Bacillati</taxon>
        <taxon>Actinomycetota</taxon>
        <taxon>Actinomycetes</taxon>
        <taxon>Micromonosporales</taxon>
        <taxon>Micromonosporaceae</taxon>
        <taxon>Actinoplanes</taxon>
    </lineage>
</organism>
<accession>A0ABY8WJ35</accession>
<evidence type="ECO:0000313" key="3">
    <source>
        <dbReference type="Proteomes" id="UP001240150"/>
    </source>
</evidence>
<evidence type="ECO:0000256" key="1">
    <source>
        <dbReference type="SAM" id="MobiDB-lite"/>
    </source>
</evidence>
<sequence>MRQFRLADADLAALGAGRPSADTLALLRRARLSRHLLLLREARRAVPEDPFWYAHLRALPADQSRQRAADPMTGLWAARLLAARRAGVPPTVGELPEPAGHLLVTTHAGRTLRVRLDDRGPLRHLIGLPPAEPLDPAGLAHWRRCLDAAWRILVDRHPAAAGILGGVLRVIVPARPDPLAEGVSATSAEAFGAVAMSAPASGTGLAVALLHETQHSVLNAAHGLFPLVAPGADRSYSPWREDPRPVFGILHGIYAFLAVTRFWRAELRAAGAARGIGEAGPATRDAGEQGQAAYDAGEQGQAEFDARDGGPAAPGVSEAEFEFARWRVAVHETAGRLLGGGALTPAGARVVAALRDEVAPWLAEPVDPEVDRLAGLARADHRARWRLRNLTVPPGDAAALAAAWRAGQPPPAVEATVARTERVVESSPRLRLIRALLRDEPERAALDGDDACLRGSHGAALRAYRKALLTDRSREAAWSGLALVSPHRALRDRPEIVRAAALAAPEADIADLAAWLSG</sequence>
<dbReference type="EMBL" id="CP126980">
    <property type="protein sequence ID" value="WIM97427.1"/>
    <property type="molecule type" value="Genomic_DNA"/>
</dbReference>
<keyword evidence="3" id="KW-1185">Reference proteome</keyword>
<dbReference type="InterPro" id="IPR026337">
    <property type="entry name" value="AKG_HExxH"/>
</dbReference>
<name>A0ABY8WJ35_9ACTN</name>
<dbReference type="NCBIfam" id="TIGR04267">
    <property type="entry name" value="mod_HExxH"/>
    <property type="match status" value="1"/>
</dbReference>
<protein>
    <submittedName>
        <fullName evidence="2">HEXXH motif-containing putative peptide modification protein</fullName>
    </submittedName>
</protein>
<reference evidence="2 3" key="1">
    <citation type="submission" date="2023-06" db="EMBL/GenBank/DDBJ databases">
        <authorList>
            <person name="Yushchuk O."/>
            <person name="Binda E."/>
            <person name="Ruckert-Reed C."/>
            <person name="Fedorenko V."/>
            <person name="Kalinowski J."/>
            <person name="Marinelli F."/>
        </authorList>
    </citation>
    <scope>NUCLEOTIDE SEQUENCE [LARGE SCALE GENOMIC DNA]</scope>
    <source>
        <strain evidence="2 3">NRRL 3884</strain>
    </source>
</reference>
<proteinExistence type="predicted"/>
<dbReference type="RefSeq" id="WP_284918826.1">
    <property type="nucleotide sequence ID" value="NZ_CP126980.1"/>
</dbReference>
<feature type="region of interest" description="Disordered" evidence="1">
    <location>
        <begin position="275"/>
        <end position="315"/>
    </location>
</feature>
<gene>
    <name evidence="2" type="ORF">ACTOB_000946</name>
</gene>